<dbReference type="SUPFAM" id="SSF53850">
    <property type="entry name" value="Periplasmic binding protein-like II"/>
    <property type="match status" value="1"/>
</dbReference>
<dbReference type="GO" id="GO:0004089">
    <property type="term" value="F:carbonate dehydratase activity"/>
    <property type="evidence" value="ECO:0007669"/>
    <property type="project" value="UniProtKB-EC"/>
</dbReference>
<dbReference type="PANTHER" id="PTHR30579:SF7">
    <property type="entry name" value="HTH-TYPE TRANSCRIPTIONAL REGULATOR LRHA-RELATED"/>
    <property type="match status" value="1"/>
</dbReference>
<dbReference type="InterPro" id="IPR005119">
    <property type="entry name" value="LysR_subst-bd"/>
</dbReference>
<keyword evidence="2" id="KW-0805">Transcription regulation</keyword>
<evidence type="ECO:0000259" key="5">
    <source>
        <dbReference type="PROSITE" id="PS50931"/>
    </source>
</evidence>
<dbReference type="PROSITE" id="PS50931">
    <property type="entry name" value="HTH_LYSR"/>
    <property type="match status" value="1"/>
</dbReference>
<evidence type="ECO:0000256" key="4">
    <source>
        <dbReference type="ARBA" id="ARBA00023163"/>
    </source>
</evidence>
<sequence>MYRNLDMTALRSFVTVADTGGVTRAAGKLHVTQSAVSMQLKRLENLLDTDLIERSGRGISLTAQGEQLLGYGRRMLALNDEAWGRLTHDAYEGDINLGVPPDIIYPHIPEVLHHFATDFPRVNVKLTCEPSLALKENLAHGQADIILTTETKTDANTELLQRTPLRWYGAVGGEVWKKRPVQLAYQPSCIFRSEAIATLDQHDITWDIPINSNDYQNIMAFVSADLAITAVLEGTHNPNWEIIPADAGLPPLPNYGIHMYIAEGGQDMLVQELARFIRLIMAKTAH</sequence>
<dbReference type="GO" id="GO:0003677">
    <property type="term" value="F:DNA binding"/>
    <property type="evidence" value="ECO:0007669"/>
    <property type="project" value="UniProtKB-KW"/>
</dbReference>
<dbReference type="InterPro" id="IPR050176">
    <property type="entry name" value="LTTR"/>
</dbReference>
<dbReference type="PANTHER" id="PTHR30579">
    <property type="entry name" value="TRANSCRIPTIONAL REGULATOR"/>
    <property type="match status" value="1"/>
</dbReference>
<protein>
    <submittedName>
        <fullName evidence="6">Transcriptional regulator, LysR family, putative</fullName>
        <ecNumber evidence="6">4.2.1.1</ecNumber>
    </submittedName>
</protein>
<proteinExistence type="inferred from homology"/>
<dbReference type="Gene3D" id="3.40.190.10">
    <property type="entry name" value="Periplasmic binding protein-like II"/>
    <property type="match status" value="2"/>
</dbReference>
<dbReference type="Gene3D" id="1.10.10.10">
    <property type="entry name" value="Winged helix-like DNA-binding domain superfamily/Winged helix DNA-binding domain"/>
    <property type="match status" value="1"/>
</dbReference>
<dbReference type="InterPro" id="IPR036390">
    <property type="entry name" value="WH_DNA-bd_sf"/>
</dbReference>
<dbReference type="OrthoDB" id="8097684at2"/>
<dbReference type="FunFam" id="1.10.10.10:FF:000001">
    <property type="entry name" value="LysR family transcriptional regulator"/>
    <property type="match status" value="1"/>
</dbReference>
<dbReference type="PRINTS" id="PR00039">
    <property type="entry name" value="HTHLYSR"/>
</dbReference>
<comment type="similarity">
    <text evidence="1">Belongs to the LysR transcriptional regulatory family.</text>
</comment>
<dbReference type="KEGG" id="apb:SAR116_2372"/>
<dbReference type="InterPro" id="IPR000847">
    <property type="entry name" value="LysR_HTH_N"/>
</dbReference>
<dbReference type="HOGENOM" id="CLU_039613_1_4_5"/>
<evidence type="ECO:0000313" key="7">
    <source>
        <dbReference type="Proteomes" id="UP000007460"/>
    </source>
</evidence>
<name>D5BPW3_PUNMI</name>
<dbReference type="STRING" id="488538.SAR116_2372"/>
<keyword evidence="3" id="KW-0238">DNA-binding</keyword>
<keyword evidence="6" id="KW-0456">Lyase</keyword>
<organism evidence="6 7">
    <name type="scientific">Puniceispirillum marinum (strain IMCC1322)</name>
    <dbReference type="NCBI Taxonomy" id="488538"/>
    <lineage>
        <taxon>Bacteria</taxon>
        <taxon>Pseudomonadati</taxon>
        <taxon>Pseudomonadota</taxon>
        <taxon>Alphaproteobacteria</taxon>
        <taxon>Candidatus Puniceispirillales</taxon>
        <taxon>Candidatus Puniceispirillaceae</taxon>
        <taxon>Candidatus Puniceispirillum</taxon>
    </lineage>
</organism>
<reference evidence="6 7" key="1">
    <citation type="journal article" date="2010" name="J. Bacteriol.">
        <title>Complete genome sequence of "Candidatus Puniceispirillum marinum" IMCC1322, a representative of the SAR116 clade in the Alphaproteobacteria.</title>
        <authorList>
            <person name="Oh H.M."/>
            <person name="Kwon K.K."/>
            <person name="Kang I."/>
            <person name="Kang S.G."/>
            <person name="Lee J.H."/>
            <person name="Kim S.J."/>
            <person name="Cho J.C."/>
        </authorList>
    </citation>
    <scope>NUCLEOTIDE SEQUENCE [LARGE SCALE GENOMIC DNA]</scope>
    <source>
        <strain evidence="6 7">IMCC1322</strain>
    </source>
</reference>
<keyword evidence="7" id="KW-1185">Reference proteome</keyword>
<keyword evidence="4" id="KW-0804">Transcription</keyword>
<gene>
    <name evidence="6" type="ordered locus">SAR116_2372</name>
</gene>
<feature type="domain" description="HTH lysR-type" evidence="5">
    <location>
        <begin position="5"/>
        <end position="62"/>
    </location>
</feature>
<evidence type="ECO:0000256" key="1">
    <source>
        <dbReference type="ARBA" id="ARBA00009437"/>
    </source>
</evidence>
<dbReference type="Proteomes" id="UP000007460">
    <property type="component" value="Chromosome"/>
</dbReference>
<evidence type="ECO:0000256" key="2">
    <source>
        <dbReference type="ARBA" id="ARBA00023015"/>
    </source>
</evidence>
<evidence type="ECO:0000313" key="6">
    <source>
        <dbReference type="EMBL" id="ADE40615.1"/>
    </source>
</evidence>
<dbReference type="GO" id="GO:0003700">
    <property type="term" value="F:DNA-binding transcription factor activity"/>
    <property type="evidence" value="ECO:0007669"/>
    <property type="project" value="InterPro"/>
</dbReference>
<dbReference type="RefSeq" id="WP_013047242.1">
    <property type="nucleotide sequence ID" value="NC_014010.1"/>
</dbReference>
<dbReference type="eggNOG" id="COG0583">
    <property type="taxonomic scope" value="Bacteria"/>
</dbReference>
<dbReference type="Pfam" id="PF03466">
    <property type="entry name" value="LysR_substrate"/>
    <property type="match status" value="1"/>
</dbReference>
<dbReference type="EMBL" id="CP001751">
    <property type="protein sequence ID" value="ADE40615.1"/>
    <property type="molecule type" value="Genomic_DNA"/>
</dbReference>
<accession>D5BPW3</accession>
<dbReference type="SUPFAM" id="SSF46785">
    <property type="entry name" value="Winged helix' DNA-binding domain"/>
    <property type="match status" value="1"/>
</dbReference>
<evidence type="ECO:0000256" key="3">
    <source>
        <dbReference type="ARBA" id="ARBA00023125"/>
    </source>
</evidence>
<dbReference type="InterPro" id="IPR036388">
    <property type="entry name" value="WH-like_DNA-bd_sf"/>
</dbReference>
<dbReference type="EC" id="4.2.1.1" evidence="6"/>
<dbReference type="Pfam" id="PF00126">
    <property type="entry name" value="HTH_1"/>
    <property type="match status" value="1"/>
</dbReference>
<dbReference type="AlphaFoldDB" id="D5BPW3"/>